<proteinExistence type="predicted"/>
<dbReference type="HOGENOM" id="CLU_994817_0_0_1"/>
<evidence type="ECO:0000259" key="6">
    <source>
        <dbReference type="PROSITE" id="PS50262"/>
    </source>
</evidence>
<evidence type="ECO:0000313" key="7">
    <source>
        <dbReference type="EMBL" id="EKC42266.1"/>
    </source>
</evidence>
<accession>K1S4C7</accession>
<dbReference type="Pfam" id="PF00001">
    <property type="entry name" value="7tm_1"/>
    <property type="match status" value="1"/>
</dbReference>
<comment type="subcellular location">
    <subcellularLocation>
        <location evidence="1">Cell membrane</location>
        <topology evidence="1">Multi-pass membrane protein</topology>
    </subcellularLocation>
</comment>
<dbReference type="EMBL" id="JH816626">
    <property type="protein sequence ID" value="EKC42266.1"/>
    <property type="molecule type" value="Genomic_DNA"/>
</dbReference>
<protein>
    <recommendedName>
        <fullName evidence="6">G-protein coupled receptors family 1 profile domain-containing protein</fullName>
    </recommendedName>
</protein>
<dbReference type="GO" id="GO:0005886">
    <property type="term" value="C:plasma membrane"/>
    <property type="evidence" value="ECO:0007669"/>
    <property type="project" value="UniProtKB-SubCell"/>
</dbReference>
<keyword evidence="4" id="KW-1133">Transmembrane helix</keyword>
<organism evidence="7">
    <name type="scientific">Magallana gigas</name>
    <name type="common">Pacific oyster</name>
    <name type="synonym">Crassostrea gigas</name>
    <dbReference type="NCBI Taxonomy" id="29159"/>
    <lineage>
        <taxon>Eukaryota</taxon>
        <taxon>Metazoa</taxon>
        <taxon>Spiralia</taxon>
        <taxon>Lophotrochozoa</taxon>
        <taxon>Mollusca</taxon>
        <taxon>Bivalvia</taxon>
        <taxon>Autobranchia</taxon>
        <taxon>Pteriomorphia</taxon>
        <taxon>Ostreida</taxon>
        <taxon>Ostreoidea</taxon>
        <taxon>Ostreidae</taxon>
        <taxon>Magallana</taxon>
    </lineage>
</organism>
<sequence>MDGLLDLLCEEGRVAYNGSNFRYVVLLCRNLSIYNRSHQFNSSFMHAFDGEQEHDNLKRPEIIVTFVLCVLALLLNIVSIMATSQIAKTSHTKVIISLAASDILVSLSVFMHVINSRFNNPSFSLDPDPQSRLLSACIQVSTESTTVHKDGLHNTKALRTSALIVGTFVVCWFPNLVFQISVLIQLNAMNSRNEVYVALFRANRYLYILVVVNSLCDPIIYAARLRIVQKGYFKLLYRFFGYQHPMLLDDIQYSQSKMELLARKRSNEHRESHPEVQTML</sequence>
<keyword evidence="5" id="KW-0472">Membrane</keyword>
<dbReference type="PANTHER" id="PTHR22750">
    <property type="entry name" value="G-PROTEIN COUPLED RECEPTOR"/>
    <property type="match status" value="1"/>
</dbReference>
<evidence type="ECO:0000256" key="1">
    <source>
        <dbReference type="ARBA" id="ARBA00004651"/>
    </source>
</evidence>
<dbReference type="CDD" id="cd00637">
    <property type="entry name" value="7tm_classA_rhodopsin-like"/>
    <property type="match status" value="1"/>
</dbReference>
<dbReference type="PROSITE" id="PS50262">
    <property type="entry name" value="G_PROTEIN_RECEP_F1_2"/>
    <property type="match status" value="1"/>
</dbReference>
<keyword evidence="2" id="KW-1003">Cell membrane</keyword>
<evidence type="ECO:0000256" key="2">
    <source>
        <dbReference type="ARBA" id="ARBA00022475"/>
    </source>
</evidence>
<reference evidence="7" key="1">
    <citation type="journal article" date="2012" name="Nature">
        <title>The oyster genome reveals stress adaptation and complexity of shell formation.</title>
        <authorList>
            <person name="Zhang G."/>
            <person name="Fang X."/>
            <person name="Guo X."/>
            <person name="Li L."/>
            <person name="Luo R."/>
            <person name="Xu F."/>
            <person name="Yang P."/>
            <person name="Zhang L."/>
            <person name="Wang X."/>
            <person name="Qi H."/>
            <person name="Xiong Z."/>
            <person name="Que H."/>
            <person name="Xie Y."/>
            <person name="Holland P.W."/>
            <person name="Paps J."/>
            <person name="Zhu Y."/>
            <person name="Wu F."/>
            <person name="Chen Y."/>
            <person name="Wang J."/>
            <person name="Peng C."/>
            <person name="Meng J."/>
            <person name="Yang L."/>
            <person name="Liu J."/>
            <person name="Wen B."/>
            <person name="Zhang N."/>
            <person name="Huang Z."/>
            <person name="Zhu Q."/>
            <person name="Feng Y."/>
            <person name="Mount A."/>
            <person name="Hedgecock D."/>
            <person name="Xu Z."/>
            <person name="Liu Y."/>
            <person name="Domazet-Loso T."/>
            <person name="Du Y."/>
            <person name="Sun X."/>
            <person name="Zhang S."/>
            <person name="Liu B."/>
            <person name="Cheng P."/>
            <person name="Jiang X."/>
            <person name="Li J."/>
            <person name="Fan D."/>
            <person name="Wang W."/>
            <person name="Fu W."/>
            <person name="Wang T."/>
            <person name="Wang B."/>
            <person name="Zhang J."/>
            <person name="Peng Z."/>
            <person name="Li Y."/>
            <person name="Li N."/>
            <person name="Wang J."/>
            <person name="Chen M."/>
            <person name="He Y."/>
            <person name="Tan F."/>
            <person name="Song X."/>
            <person name="Zheng Q."/>
            <person name="Huang R."/>
            <person name="Yang H."/>
            <person name="Du X."/>
            <person name="Chen L."/>
            <person name="Yang M."/>
            <person name="Gaffney P.M."/>
            <person name="Wang S."/>
            <person name="Luo L."/>
            <person name="She Z."/>
            <person name="Ming Y."/>
            <person name="Huang W."/>
            <person name="Zhang S."/>
            <person name="Huang B."/>
            <person name="Zhang Y."/>
            <person name="Qu T."/>
            <person name="Ni P."/>
            <person name="Miao G."/>
            <person name="Wang J."/>
            <person name="Wang Q."/>
            <person name="Steinberg C.E."/>
            <person name="Wang H."/>
            <person name="Li N."/>
            <person name="Qian L."/>
            <person name="Zhang G."/>
            <person name="Li Y."/>
            <person name="Yang H."/>
            <person name="Liu X."/>
            <person name="Wang J."/>
            <person name="Yin Y."/>
            <person name="Wang J."/>
        </authorList>
    </citation>
    <scope>NUCLEOTIDE SEQUENCE [LARGE SCALE GENOMIC DNA]</scope>
    <source>
        <strain evidence="7">05x7-T-G4-1.051#20</strain>
    </source>
</reference>
<dbReference type="Gene3D" id="1.20.1070.10">
    <property type="entry name" value="Rhodopsin 7-helix transmembrane proteins"/>
    <property type="match status" value="1"/>
</dbReference>
<keyword evidence="3" id="KW-0812">Transmembrane</keyword>
<dbReference type="AlphaFoldDB" id="K1S4C7"/>
<evidence type="ECO:0000256" key="5">
    <source>
        <dbReference type="ARBA" id="ARBA00023136"/>
    </source>
</evidence>
<feature type="domain" description="G-protein coupled receptors family 1 profile" evidence="6">
    <location>
        <begin position="60"/>
        <end position="221"/>
    </location>
</feature>
<evidence type="ECO:0000256" key="3">
    <source>
        <dbReference type="ARBA" id="ARBA00022692"/>
    </source>
</evidence>
<dbReference type="GO" id="GO:0004930">
    <property type="term" value="F:G protein-coupled receptor activity"/>
    <property type="evidence" value="ECO:0007669"/>
    <property type="project" value="InterPro"/>
</dbReference>
<dbReference type="InterPro" id="IPR017452">
    <property type="entry name" value="GPCR_Rhodpsn_7TM"/>
</dbReference>
<dbReference type="InterPro" id="IPR000276">
    <property type="entry name" value="GPCR_Rhodpsn"/>
</dbReference>
<name>K1S4C7_MAGGI</name>
<evidence type="ECO:0000256" key="4">
    <source>
        <dbReference type="ARBA" id="ARBA00022989"/>
    </source>
</evidence>
<dbReference type="InParanoid" id="K1S4C7"/>
<dbReference type="SUPFAM" id="SSF81321">
    <property type="entry name" value="Family A G protein-coupled receptor-like"/>
    <property type="match status" value="1"/>
</dbReference>
<gene>
    <name evidence="7" type="ORF">CGI_10017834</name>
</gene>